<comment type="catalytic activity">
    <reaction evidence="8">
        <text>apo-[ACP] + CoA = holo-[ACP] + adenosine 3',5'-bisphosphate + H(+)</text>
        <dbReference type="Rhea" id="RHEA:12068"/>
        <dbReference type="Rhea" id="RHEA-COMP:9685"/>
        <dbReference type="Rhea" id="RHEA-COMP:9690"/>
        <dbReference type="ChEBI" id="CHEBI:15378"/>
        <dbReference type="ChEBI" id="CHEBI:29999"/>
        <dbReference type="ChEBI" id="CHEBI:57287"/>
        <dbReference type="ChEBI" id="CHEBI:58343"/>
        <dbReference type="ChEBI" id="CHEBI:64479"/>
        <dbReference type="EC" id="2.7.8.7"/>
    </reaction>
</comment>
<proteinExistence type="inferred from homology"/>
<comment type="cofactor">
    <cofactor evidence="8">
        <name>Mg(2+)</name>
        <dbReference type="ChEBI" id="CHEBI:18420"/>
    </cofactor>
</comment>
<keyword evidence="7 8" id="KW-0275">Fatty acid biosynthesis</keyword>
<comment type="similarity">
    <text evidence="8">Belongs to the P-Pant transferase superfamily. AcpS family.</text>
</comment>
<dbReference type="GO" id="GO:0000287">
    <property type="term" value="F:magnesium ion binding"/>
    <property type="evidence" value="ECO:0007669"/>
    <property type="project" value="UniProtKB-UniRule"/>
</dbReference>
<keyword evidence="3 8" id="KW-0479">Metal-binding</keyword>
<evidence type="ECO:0000256" key="7">
    <source>
        <dbReference type="ARBA" id="ARBA00023160"/>
    </source>
</evidence>
<comment type="caution">
    <text evidence="10">The sequence shown here is derived from an EMBL/GenBank/DDBJ whole genome shotgun (WGS) entry which is preliminary data.</text>
</comment>
<evidence type="ECO:0000313" key="10">
    <source>
        <dbReference type="EMBL" id="RFN60326.1"/>
    </source>
</evidence>
<organism evidence="10 11">
    <name type="scientific">Marixanthomonas ophiurae</name>
    <dbReference type="NCBI Taxonomy" id="387659"/>
    <lineage>
        <taxon>Bacteria</taxon>
        <taxon>Pseudomonadati</taxon>
        <taxon>Bacteroidota</taxon>
        <taxon>Flavobacteriia</taxon>
        <taxon>Flavobacteriales</taxon>
        <taxon>Flavobacteriaceae</taxon>
        <taxon>Marixanthomonas</taxon>
    </lineage>
</organism>
<feature type="binding site" evidence="8">
    <location>
        <position position="56"/>
    </location>
    <ligand>
        <name>Mg(2+)</name>
        <dbReference type="ChEBI" id="CHEBI:18420"/>
    </ligand>
</feature>
<keyword evidence="1 8" id="KW-0444">Lipid biosynthesis</keyword>
<dbReference type="EC" id="2.7.8.7" evidence="8"/>
<dbReference type="GO" id="GO:0008897">
    <property type="term" value="F:holo-[acyl-carrier-protein] synthase activity"/>
    <property type="evidence" value="ECO:0007669"/>
    <property type="project" value="UniProtKB-UniRule"/>
</dbReference>
<evidence type="ECO:0000313" key="11">
    <source>
        <dbReference type="Proteomes" id="UP000261082"/>
    </source>
</evidence>
<feature type="domain" description="4'-phosphopantetheinyl transferase" evidence="9">
    <location>
        <begin position="4"/>
        <end position="97"/>
    </location>
</feature>
<dbReference type="InterPro" id="IPR037143">
    <property type="entry name" value="4-PPantetheinyl_Trfase_dom_sf"/>
</dbReference>
<dbReference type="NCBIfam" id="TIGR00516">
    <property type="entry name" value="acpS"/>
    <property type="match status" value="1"/>
</dbReference>
<name>A0A3E1QE43_9FLAO</name>
<dbReference type="InterPro" id="IPR002582">
    <property type="entry name" value="ACPS"/>
</dbReference>
<dbReference type="EMBL" id="QVID01000001">
    <property type="protein sequence ID" value="RFN60326.1"/>
    <property type="molecule type" value="Genomic_DNA"/>
</dbReference>
<dbReference type="Pfam" id="PF01648">
    <property type="entry name" value="ACPS"/>
    <property type="match status" value="1"/>
</dbReference>
<dbReference type="AlphaFoldDB" id="A0A3E1QE43"/>
<keyword evidence="5 8" id="KW-0460">Magnesium</keyword>
<dbReference type="InterPro" id="IPR008278">
    <property type="entry name" value="4-PPantetheinyl_Trfase_dom"/>
</dbReference>
<evidence type="ECO:0000256" key="8">
    <source>
        <dbReference type="HAMAP-Rule" id="MF_00101"/>
    </source>
</evidence>
<evidence type="ECO:0000256" key="4">
    <source>
        <dbReference type="ARBA" id="ARBA00022832"/>
    </source>
</evidence>
<keyword evidence="2 8" id="KW-0808">Transferase</keyword>
<accession>A0A3E1QE43</accession>
<dbReference type="SUPFAM" id="SSF56214">
    <property type="entry name" value="4'-phosphopantetheinyl transferase"/>
    <property type="match status" value="1"/>
</dbReference>
<evidence type="ECO:0000256" key="5">
    <source>
        <dbReference type="ARBA" id="ARBA00022842"/>
    </source>
</evidence>
<keyword evidence="4 8" id="KW-0276">Fatty acid metabolism</keyword>
<protein>
    <recommendedName>
        <fullName evidence="8">Holo-[acyl-carrier-protein] synthase</fullName>
        <shortName evidence="8">Holo-ACP synthase</shortName>
        <ecNumber evidence="8">2.7.8.7</ecNumber>
    </recommendedName>
    <alternativeName>
        <fullName evidence="8">4'-phosphopantetheinyl transferase AcpS</fullName>
    </alternativeName>
</protein>
<sequence length="129" mass="14410">MIISIGCDIVEHSNFEKLGWANDENTLRRIFSKNEIAISPKVDIEKYYSSRFAVKEAVLKCLGTGMEDGISLKNIEISKSQIDLPRVSLSGKVKKISNSKRITNWHISITHTANSSAVFVIAESVELKK</sequence>
<dbReference type="HAMAP" id="MF_00101">
    <property type="entry name" value="AcpS"/>
    <property type="match status" value="1"/>
</dbReference>
<dbReference type="RefSeq" id="WP_117159385.1">
    <property type="nucleotide sequence ID" value="NZ_QVID01000001.1"/>
</dbReference>
<evidence type="ECO:0000259" key="9">
    <source>
        <dbReference type="Pfam" id="PF01648"/>
    </source>
</evidence>
<evidence type="ECO:0000256" key="3">
    <source>
        <dbReference type="ARBA" id="ARBA00022723"/>
    </source>
</evidence>
<reference evidence="10 11" key="1">
    <citation type="journal article" date="2007" name="Int. J. Syst. Evol. Microbiol.">
        <title>Marixanthomonas ophiurae gen. nov., sp. nov., a marine bacterium of the family Flavobacteriaceae isolated from a deep-sea brittle star.</title>
        <authorList>
            <person name="Romanenko L.A."/>
            <person name="Uchino M."/>
            <person name="Frolova G.M."/>
            <person name="Mikhailov V.V."/>
        </authorList>
    </citation>
    <scope>NUCLEOTIDE SEQUENCE [LARGE SCALE GENOMIC DNA]</scope>
    <source>
        <strain evidence="10 11">KMM 3046</strain>
    </source>
</reference>
<keyword evidence="8" id="KW-0963">Cytoplasm</keyword>
<dbReference type="OrthoDB" id="517356at2"/>
<dbReference type="GO" id="GO:0006633">
    <property type="term" value="P:fatty acid biosynthetic process"/>
    <property type="evidence" value="ECO:0007669"/>
    <property type="project" value="UniProtKB-UniRule"/>
</dbReference>
<dbReference type="Gene3D" id="3.90.470.20">
    <property type="entry name" value="4'-phosphopantetheinyl transferase domain"/>
    <property type="match status" value="1"/>
</dbReference>
<evidence type="ECO:0000256" key="1">
    <source>
        <dbReference type="ARBA" id="ARBA00022516"/>
    </source>
</evidence>
<comment type="function">
    <text evidence="8">Transfers the 4'-phosphopantetheine moiety from coenzyme A to a Ser of acyl-carrier-protein.</text>
</comment>
<dbReference type="GO" id="GO:0005737">
    <property type="term" value="C:cytoplasm"/>
    <property type="evidence" value="ECO:0007669"/>
    <property type="project" value="UniProtKB-SubCell"/>
</dbReference>
<evidence type="ECO:0000256" key="2">
    <source>
        <dbReference type="ARBA" id="ARBA00022679"/>
    </source>
</evidence>
<feature type="binding site" evidence="8">
    <location>
        <position position="8"/>
    </location>
    <ligand>
        <name>Mg(2+)</name>
        <dbReference type="ChEBI" id="CHEBI:18420"/>
    </ligand>
</feature>
<evidence type="ECO:0000256" key="6">
    <source>
        <dbReference type="ARBA" id="ARBA00023098"/>
    </source>
</evidence>
<keyword evidence="6 8" id="KW-0443">Lipid metabolism</keyword>
<dbReference type="NCBIfam" id="TIGR00556">
    <property type="entry name" value="pantethn_trn"/>
    <property type="match status" value="1"/>
</dbReference>
<gene>
    <name evidence="8 10" type="primary">acpS</name>
    <name evidence="10" type="ORF">DZ858_09880</name>
</gene>
<dbReference type="InterPro" id="IPR004568">
    <property type="entry name" value="Ppantetheine-prot_Trfase_dom"/>
</dbReference>
<keyword evidence="11" id="KW-1185">Reference proteome</keyword>
<dbReference type="Proteomes" id="UP000261082">
    <property type="component" value="Unassembled WGS sequence"/>
</dbReference>
<comment type="subcellular location">
    <subcellularLocation>
        <location evidence="8">Cytoplasm</location>
    </subcellularLocation>
</comment>